<name>A0ABM0J042_ECHTE</name>
<dbReference type="InterPro" id="IPR007775">
    <property type="entry name" value="Leukocyte-sp_tscrpt_1_LST1"/>
</dbReference>
<dbReference type="Pfam" id="PF05083">
    <property type="entry name" value="LST1"/>
    <property type="match status" value="1"/>
</dbReference>
<sequence length="106" mass="11767">MRALDGCKIGSEHLCPYIYGGLALGGVLVLVVIILSTCLCWLHRRVRRLERSWARPPEEQELHYASLQKLPAPSGHEGPDLSEGDGEDAKEDTRADYARIAKKKPS</sequence>
<evidence type="ECO:0000256" key="2">
    <source>
        <dbReference type="SAM" id="Phobius"/>
    </source>
</evidence>
<organism evidence="3 4">
    <name type="scientific">Echinops telfairi</name>
    <name type="common">Lesser hedgehog tenrec</name>
    <dbReference type="NCBI Taxonomy" id="9371"/>
    <lineage>
        <taxon>Eukaryota</taxon>
        <taxon>Metazoa</taxon>
        <taxon>Chordata</taxon>
        <taxon>Craniata</taxon>
        <taxon>Vertebrata</taxon>
        <taxon>Euteleostomi</taxon>
        <taxon>Mammalia</taxon>
        <taxon>Eutheria</taxon>
        <taxon>Afrotheria</taxon>
        <taxon>Tenrecidae</taxon>
        <taxon>Tenrecinae</taxon>
        <taxon>Echinops</taxon>
    </lineage>
</organism>
<dbReference type="PANTHER" id="PTHR15452:SF5">
    <property type="entry name" value="LEUKOCYTE-SPECIFIC TRANSCRIPT 1 PROTEIN"/>
    <property type="match status" value="1"/>
</dbReference>
<evidence type="ECO:0000313" key="4">
    <source>
        <dbReference type="RefSeq" id="XP_004711849.1"/>
    </source>
</evidence>
<feature type="region of interest" description="Disordered" evidence="1">
    <location>
        <begin position="67"/>
        <end position="106"/>
    </location>
</feature>
<evidence type="ECO:0000256" key="1">
    <source>
        <dbReference type="SAM" id="MobiDB-lite"/>
    </source>
</evidence>
<keyword evidence="2" id="KW-1133">Transmembrane helix</keyword>
<reference evidence="4" key="1">
    <citation type="submission" date="2025-08" db="UniProtKB">
        <authorList>
            <consortium name="RefSeq"/>
        </authorList>
    </citation>
    <scope>IDENTIFICATION</scope>
</reference>
<keyword evidence="2" id="KW-0812">Transmembrane</keyword>
<keyword evidence="2" id="KW-0472">Membrane</keyword>
<dbReference type="RefSeq" id="XP_004711849.1">
    <property type="nucleotide sequence ID" value="XM_004711792.2"/>
</dbReference>
<feature type="transmembrane region" description="Helical" evidence="2">
    <location>
        <begin position="18"/>
        <end position="42"/>
    </location>
</feature>
<dbReference type="PANTHER" id="PTHR15452">
    <property type="entry name" value="LEUKOCYTE-SPECIFIC TRANSCRIPT 1 PROTEIN"/>
    <property type="match status" value="1"/>
</dbReference>
<dbReference type="GeneID" id="101639772"/>
<keyword evidence="3" id="KW-1185">Reference proteome</keyword>
<proteinExistence type="predicted"/>
<protein>
    <submittedName>
        <fullName evidence="4">Leukocyte-specific transcript 1 protein</fullName>
    </submittedName>
</protein>
<evidence type="ECO:0000313" key="3">
    <source>
        <dbReference type="Proteomes" id="UP000694863"/>
    </source>
</evidence>
<dbReference type="Proteomes" id="UP000694863">
    <property type="component" value="Unplaced"/>
</dbReference>
<feature type="compositionally biased region" description="Acidic residues" evidence="1">
    <location>
        <begin position="80"/>
        <end position="90"/>
    </location>
</feature>
<accession>A0ABM0J042</accession>
<gene>
    <name evidence="4" type="primary">LST1</name>
</gene>